<dbReference type="InterPro" id="IPR003653">
    <property type="entry name" value="Peptidase_C48_C"/>
</dbReference>
<keyword evidence="2" id="KW-0645">Protease</keyword>
<dbReference type="GO" id="GO:0006508">
    <property type="term" value="P:proteolysis"/>
    <property type="evidence" value="ECO:0007669"/>
    <property type="project" value="UniProtKB-KW"/>
</dbReference>
<dbReference type="OrthoDB" id="1749240at2759"/>
<dbReference type="SUPFAM" id="SSF54001">
    <property type="entry name" value="Cysteine proteinases"/>
    <property type="match status" value="1"/>
</dbReference>
<dbReference type="GO" id="GO:0008234">
    <property type="term" value="F:cysteine-type peptidase activity"/>
    <property type="evidence" value="ECO:0007669"/>
    <property type="project" value="InterPro"/>
</dbReference>
<evidence type="ECO:0000256" key="2">
    <source>
        <dbReference type="ARBA" id="ARBA00022670"/>
    </source>
</evidence>
<keyword evidence="6" id="KW-1185">Reference proteome</keyword>
<evidence type="ECO:0000259" key="4">
    <source>
        <dbReference type="PROSITE" id="PS50600"/>
    </source>
</evidence>
<evidence type="ECO:0000313" key="6">
    <source>
        <dbReference type="Proteomes" id="UP000326396"/>
    </source>
</evidence>
<feature type="domain" description="Ubiquitin-like protease family profile" evidence="4">
    <location>
        <begin position="1"/>
        <end position="192"/>
    </location>
</feature>
<sequence>MTQTDTEFYKVMFESLYPEVYVHAGVLEAMMHVLNEEEKQRSPGSPFRLFLTPNILPLPLLVKDVPEKQRKDLLNDTMTLVLSNLKINHINKVDMIFIPIIKSEHVFLLVLDLKTPSFELFDNMVIGDERVDRYEEIPTYMRDVFVNYFLDQDHPNAYKLYQQTPKIPDLPWKTTENGEDCGIFCMRHMKTYMGGGVKGWKCGLLPESDGQRRQLQQLRIKYLCKILTSTVNILKDDIIVQAREHDRLDPKKKQWPKTIKKMIKSRQTRFL</sequence>
<evidence type="ECO:0000256" key="3">
    <source>
        <dbReference type="ARBA" id="ARBA00022801"/>
    </source>
</evidence>
<dbReference type="EMBL" id="SZYD01000002">
    <property type="protein sequence ID" value="KAD7117849.1"/>
    <property type="molecule type" value="Genomic_DNA"/>
</dbReference>
<keyword evidence="3" id="KW-0378">Hydrolase</keyword>
<proteinExistence type="inferred from homology"/>
<dbReference type="Gene3D" id="3.40.395.10">
    <property type="entry name" value="Adenoviral Proteinase, Chain A"/>
    <property type="match status" value="1"/>
</dbReference>
<gene>
    <name evidence="5" type="ORF">E3N88_05117</name>
</gene>
<comment type="caution">
    <text evidence="5">The sequence shown here is derived from an EMBL/GenBank/DDBJ whole genome shotgun (WGS) entry which is preliminary data.</text>
</comment>
<dbReference type="Proteomes" id="UP000326396">
    <property type="component" value="Linkage Group LG10"/>
</dbReference>
<protein>
    <recommendedName>
        <fullName evidence="4">Ubiquitin-like protease family profile domain-containing protein</fullName>
    </recommendedName>
</protein>
<accession>A0A5N6PWD6</accession>
<dbReference type="Pfam" id="PF02902">
    <property type="entry name" value="Peptidase_C48"/>
    <property type="match status" value="1"/>
</dbReference>
<dbReference type="InterPro" id="IPR038765">
    <property type="entry name" value="Papain-like_cys_pep_sf"/>
</dbReference>
<dbReference type="PROSITE" id="PS50600">
    <property type="entry name" value="ULP_PROTEASE"/>
    <property type="match status" value="1"/>
</dbReference>
<comment type="similarity">
    <text evidence="1">Belongs to the peptidase C48 family.</text>
</comment>
<dbReference type="AlphaFoldDB" id="A0A5N6PWD6"/>
<evidence type="ECO:0000256" key="1">
    <source>
        <dbReference type="ARBA" id="ARBA00005234"/>
    </source>
</evidence>
<evidence type="ECO:0000313" key="5">
    <source>
        <dbReference type="EMBL" id="KAD7117849.1"/>
    </source>
</evidence>
<organism evidence="5 6">
    <name type="scientific">Mikania micrantha</name>
    <name type="common">bitter vine</name>
    <dbReference type="NCBI Taxonomy" id="192012"/>
    <lineage>
        <taxon>Eukaryota</taxon>
        <taxon>Viridiplantae</taxon>
        <taxon>Streptophyta</taxon>
        <taxon>Embryophyta</taxon>
        <taxon>Tracheophyta</taxon>
        <taxon>Spermatophyta</taxon>
        <taxon>Magnoliopsida</taxon>
        <taxon>eudicotyledons</taxon>
        <taxon>Gunneridae</taxon>
        <taxon>Pentapetalae</taxon>
        <taxon>asterids</taxon>
        <taxon>campanulids</taxon>
        <taxon>Asterales</taxon>
        <taxon>Asteraceae</taxon>
        <taxon>Asteroideae</taxon>
        <taxon>Heliantheae alliance</taxon>
        <taxon>Eupatorieae</taxon>
        <taxon>Mikania</taxon>
    </lineage>
</organism>
<reference evidence="5 6" key="1">
    <citation type="submission" date="2019-05" db="EMBL/GenBank/DDBJ databases">
        <title>Mikania micrantha, genome provides insights into the molecular mechanism of rapid growth.</title>
        <authorList>
            <person name="Liu B."/>
        </authorList>
    </citation>
    <scope>NUCLEOTIDE SEQUENCE [LARGE SCALE GENOMIC DNA]</scope>
    <source>
        <strain evidence="5">NLD-2019</strain>
        <tissue evidence="5">Leaf</tissue>
    </source>
</reference>
<name>A0A5N6PWD6_9ASTR</name>